<keyword evidence="8 10" id="KW-0067">ATP-binding</keyword>
<dbReference type="STRING" id="1387353.BSF38_00528"/>
<feature type="binding site" evidence="10">
    <location>
        <position position="172"/>
    </location>
    <ligand>
        <name>ATP</name>
        <dbReference type="ChEBI" id="CHEBI:30616"/>
    </ligand>
</feature>
<feature type="repeat" description="WD" evidence="9">
    <location>
        <begin position="522"/>
        <end position="563"/>
    </location>
</feature>
<evidence type="ECO:0000256" key="8">
    <source>
        <dbReference type="ARBA" id="ARBA00022840"/>
    </source>
</evidence>
<feature type="repeat" description="WD" evidence="9">
    <location>
        <begin position="615"/>
        <end position="648"/>
    </location>
</feature>
<evidence type="ECO:0000256" key="3">
    <source>
        <dbReference type="ARBA" id="ARBA00022574"/>
    </source>
</evidence>
<accession>A0A1U7CJK4</accession>
<keyword evidence="6 10" id="KW-0547">Nucleotide-binding</keyword>
<feature type="repeat" description="WD" evidence="9">
    <location>
        <begin position="1094"/>
        <end position="1126"/>
    </location>
</feature>
<dbReference type="PROSITE" id="PS00107">
    <property type="entry name" value="PROTEIN_KINASE_ATP"/>
    <property type="match status" value="1"/>
</dbReference>
<dbReference type="Gene3D" id="2.130.10.10">
    <property type="entry name" value="YVTN repeat-like/Quinoprotein amine dehydrogenase"/>
    <property type="match status" value="5"/>
</dbReference>
<evidence type="ECO:0000313" key="14">
    <source>
        <dbReference type="Proteomes" id="UP000186309"/>
    </source>
</evidence>
<evidence type="ECO:0000256" key="11">
    <source>
        <dbReference type="SAM" id="MobiDB-lite"/>
    </source>
</evidence>
<dbReference type="PANTHER" id="PTHR44129">
    <property type="entry name" value="WD REPEAT-CONTAINING PROTEIN POP1"/>
    <property type="match status" value="1"/>
</dbReference>
<dbReference type="EMBL" id="CP019082">
    <property type="protein sequence ID" value="APW59114.1"/>
    <property type="molecule type" value="Genomic_DNA"/>
</dbReference>
<proteinExistence type="predicted"/>
<keyword evidence="2" id="KW-0723">Serine/threonine-protein kinase</keyword>
<evidence type="ECO:0000259" key="12">
    <source>
        <dbReference type="PROSITE" id="PS50011"/>
    </source>
</evidence>
<dbReference type="InterPro" id="IPR001680">
    <property type="entry name" value="WD40_rpt"/>
</dbReference>
<dbReference type="PROSITE" id="PS00108">
    <property type="entry name" value="PROTEIN_KINASE_ST"/>
    <property type="match status" value="1"/>
</dbReference>
<dbReference type="PROSITE" id="PS50082">
    <property type="entry name" value="WD_REPEATS_2"/>
    <property type="match status" value="11"/>
</dbReference>
<dbReference type="EC" id="2.7.11.1" evidence="1"/>
<keyword evidence="3 9" id="KW-0853">WD repeat</keyword>
<dbReference type="GO" id="GO:0004674">
    <property type="term" value="F:protein serine/threonine kinase activity"/>
    <property type="evidence" value="ECO:0007669"/>
    <property type="project" value="UniProtKB-KW"/>
</dbReference>
<keyword evidence="7 13" id="KW-0418">Kinase</keyword>
<feature type="repeat" description="WD" evidence="9">
    <location>
        <begin position="787"/>
        <end position="819"/>
    </location>
</feature>
<dbReference type="InterPro" id="IPR015943">
    <property type="entry name" value="WD40/YVTN_repeat-like_dom_sf"/>
</dbReference>
<dbReference type="SMART" id="SM00220">
    <property type="entry name" value="S_TKc"/>
    <property type="match status" value="1"/>
</dbReference>
<dbReference type="PROSITE" id="PS50011">
    <property type="entry name" value="PROTEIN_KINASE_DOM"/>
    <property type="match status" value="1"/>
</dbReference>
<feature type="repeat" description="WD" evidence="9">
    <location>
        <begin position="745"/>
        <end position="786"/>
    </location>
</feature>
<evidence type="ECO:0000256" key="10">
    <source>
        <dbReference type="PROSITE-ProRule" id="PRU10141"/>
    </source>
</evidence>
<keyword evidence="4 13" id="KW-0808">Transferase</keyword>
<evidence type="ECO:0000256" key="1">
    <source>
        <dbReference type="ARBA" id="ARBA00012513"/>
    </source>
</evidence>
<feature type="region of interest" description="Disordered" evidence="11">
    <location>
        <begin position="1"/>
        <end position="40"/>
    </location>
</feature>
<dbReference type="AlphaFoldDB" id="A0A1U7CJK4"/>
<dbReference type="InterPro" id="IPR019775">
    <property type="entry name" value="WD40_repeat_CS"/>
</dbReference>
<feature type="repeat" description="WD" evidence="9">
    <location>
        <begin position="924"/>
        <end position="956"/>
    </location>
</feature>
<dbReference type="InterPro" id="IPR050349">
    <property type="entry name" value="WD_LIS1/nudF_dynein_reg"/>
</dbReference>
<evidence type="ECO:0000256" key="2">
    <source>
        <dbReference type="ARBA" id="ARBA00022527"/>
    </source>
</evidence>
<dbReference type="Proteomes" id="UP000186309">
    <property type="component" value="Chromosome"/>
</dbReference>
<evidence type="ECO:0000256" key="4">
    <source>
        <dbReference type="ARBA" id="ARBA00022679"/>
    </source>
</evidence>
<feature type="repeat" description="WD" evidence="9">
    <location>
        <begin position="876"/>
        <end position="917"/>
    </location>
</feature>
<dbReference type="CDD" id="cd14014">
    <property type="entry name" value="STKc_PknB_like"/>
    <property type="match status" value="1"/>
</dbReference>
<evidence type="ECO:0000256" key="6">
    <source>
        <dbReference type="ARBA" id="ARBA00022741"/>
    </source>
</evidence>
<dbReference type="CDD" id="cd00200">
    <property type="entry name" value="WD40"/>
    <property type="match status" value="2"/>
</dbReference>
<keyword evidence="5" id="KW-0677">Repeat</keyword>
<feature type="compositionally biased region" description="Basic and acidic residues" evidence="11">
    <location>
        <begin position="11"/>
        <end position="26"/>
    </location>
</feature>
<dbReference type="PROSITE" id="PS00678">
    <property type="entry name" value="WD_REPEATS_1"/>
    <property type="match status" value="4"/>
</dbReference>
<feature type="repeat" description="WD" evidence="9">
    <location>
        <begin position="659"/>
        <end position="692"/>
    </location>
</feature>
<feature type="domain" description="Protein kinase" evidence="12">
    <location>
        <begin position="141"/>
        <end position="416"/>
    </location>
</feature>
<feature type="repeat" description="WD" evidence="9">
    <location>
        <begin position="834"/>
        <end position="875"/>
    </location>
</feature>
<dbReference type="InterPro" id="IPR036322">
    <property type="entry name" value="WD40_repeat_dom_sf"/>
</dbReference>
<feature type="repeat" description="WD" evidence="9">
    <location>
        <begin position="1052"/>
        <end position="1093"/>
    </location>
</feature>
<evidence type="ECO:0000256" key="9">
    <source>
        <dbReference type="PROSITE-ProRule" id="PRU00221"/>
    </source>
</evidence>
<dbReference type="SUPFAM" id="SSF50978">
    <property type="entry name" value="WD40 repeat-like"/>
    <property type="match status" value="1"/>
</dbReference>
<name>A0A1U7CJK4_9BACT</name>
<dbReference type="FunFam" id="1.10.510.10:FF:000021">
    <property type="entry name" value="Serine/threonine protein kinase"/>
    <property type="match status" value="1"/>
</dbReference>
<dbReference type="PRINTS" id="PR00320">
    <property type="entry name" value="GPROTEINBRPT"/>
</dbReference>
<organism evidence="13 14">
    <name type="scientific">Paludisphaera borealis</name>
    <dbReference type="NCBI Taxonomy" id="1387353"/>
    <lineage>
        <taxon>Bacteria</taxon>
        <taxon>Pseudomonadati</taxon>
        <taxon>Planctomycetota</taxon>
        <taxon>Planctomycetia</taxon>
        <taxon>Isosphaerales</taxon>
        <taxon>Isosphaeraceae</taxon>
        <taxon>Paludisphaera</taxon>
    </lineage>
</organism>
<evidence type="ECO:0000256" key="5">
    <source>
        <dbReference type="ARBA" id="ARBA00022737"/>
    </source>
</evidence>
<dbReference type="SMART" id="SM00320">
    <property type="entry name" value="WD40"/>
    <property type="match status" value="14"/>
</dbReference>
<dbReference type="PROSITE" id="PS50294">
    <property type="entry name" value="WD_REPEATS_REGION"/>
    <property type="match status" value="9"/>
</dbReference>
<gene>
    <name evidence="13" type="primary">pknB_5</name>
    <name evidence="13" type="ORF">BSF38_00528</name>
</gene>
<dbReference type="Pfam" id="PF00400">
    <property type="entry name" value="WD40"/>
    <property type="match status" value="10"/>
</dbReference>
<dbReference type="InterPro" id="IPR011047">
    <property type="entry name" value="Quinoprotein_ADH-like_sf"/>
</dbReference>
<dbReference type="InterPro" id="IPR017441">
    <property type="entry name" value="Protein_kinase_ATP_BS"/>
</dbReference>
<protein>
    <recommendedName>
        <fullName evidence="1">non-specific serine/threonine protein kinase</fullName>
        <ecNumber evidence="1">2.7.11.1</ecNumber>
    </recommendedName>
</protein>
<evidence type="ECO:0000256" key="7">
    <source>
        <dbReference type="ARBA" id="ARBA00022777"/>
    </source>
</evidence>
<dbReference type="InterPro" id="IPR000719">
    <property type="entry name" value="Prot_kinase_dom"/>
</dbReference>
<dbReference type="Pfam" id="PF00069">
    <property type="entry name" value="Pkinase"/>
    <property type="match status" value="1"/>
</dbReference>
<dbReference type="InterPro" id="IPR008271">
    <property type="entry name" value="Ser/Thr_kinase_AS"/>
</dbReference>
<dbReference type="RefSeq" id="WP_076343334.1">
    <property type="nucleotide sequence ID" value="NZ_CP019082.1"/>
</dbReference>
<dbReference type="Gene3D" id="3.30.200.20">
    <property type="entry name" value="Phosphorylase Kinase, domain 1"/>
    <property type="match status" value="1"/>
</dbReference>
<dbReference type="InterPro" id="IPR011009">
    <property type="entry name" value="Kinase-like_dom_sf"/>
</dbReference>
<dbReference type="OrthoDB" id="6111975at2"/>
<dbReference type="KEGG" id="pbor:BSF38_00528"/>
<dbReference type="InterPro" id="IPR020472">
    <property type="entry name" value="WD40_PAC1"/>
</dbReference>
<dbReference type="SUPFAM" id="SSF50998">
    <property type="entry name" value="Quinoprotein alcohol dehydrogenase-like"/>
    <property type="match status" value="1"/>
</dbReference>
<sequence length="1134" mass="122113">MEEGFTGDGESAIHGRPPEAALRDNAESAPSGVAKPPPDAIEKVRESTEPLDLGGSALLRALHALDSTEVDPSAASPVDPEVEGLAETIADGNTVDPLANALAADAGSDTSTQWSECDDGDGLSRLAIRGRVAPGSMVGHCEILEQIGRGGMGEVYRARQRTMKVDRLVALKLIRANLSADARAPDSPSALARFHVEMMAAARLQHDHIVPVYEVGEHDGSPYYTMLLVDGPSLAERLRLDPMSGPEAAALLEPIARAVGLAHSQGIVHRDVKPSNIIIDSRGKPYLSDFGLAKPLEQSLTLTKTDALLGSPPYMSPEQARDSSQVGPASDVYSLGATFYEMLTGRPPFQASDPIETMRQVIDEFPVPPQRLNRAVPRDLETICLRCLEKDPGRRYGTADALADELKRFREGEPIVTRPLSSWGHVARWTRRRPATAGLVAAVVLSLLFVLADTTYHLQQARKTLAELEFRAYRDSLVMISGAIDAGRMPDAERRLEECPEKLRGWEWRFLNRLCHRKSTVLNSSRGSIYGVAFRPGGGALAAGGRRGTLGVWDVGSDAKALDLPGVPAETTIRAVDWSQTADGRERIAAGCSDGLVRIWMKTDPAGGWEPPRELRGHDGAVDALAFTADGRRLATTGDDGRIQVWEVAGANDQPAWNLKSIGTSILGVSFGPWNDRLVSVGEDQVVRVWRLGPKGTATHLDLGSTRDVSLGVAVSHGGRLIAAAGAEGRVTIWSPDAPGILKELTAHFEGVNALAFSPDDQRLATAGADRAVKLWDTESWTTVLARTSHDDQVEALAFSADGQRLASAAADGSIVIWDARPWVQAAILPPRTLLGHVGSVSALAVRGDGRQIATAGADAVVRLWDAATGRLTDTLVGHVNKVNALAYSPDDRLLASAGRDGAVRIWRLCRPEDATTKPDVRLLGYHRERCIALAFSPDGRLLATGGADRVIRLWDAVGSRPPVAWSAADEVYCLAFSPDGRLLATAGADDDGAITLWELNPVGERRERRLLGHQRQINSLAFSPDGRCLASVSHDWTGRIWDLKTGRSVVLRGHLSRLWGVAVSDDGQVVATAGGDWSIRIWDRETGEQQAALLGHQGRVRAVAFDPQGRYVASTGDDGEVRIWDASRWRGRR</sequence>
<dbReference type="GO" id="GO:0005524">
    <property type="term" value="F:ATP binding"/>
    <property type="evidence" value="ECO:0007669"/>
    <property type="project" value="UniProtKB-UniRule"/>
</dbReference>
<reference evidence="14" key="1">
    <citation type="submission" date="2016-12" db="EMBL/GenBank/DDBJ databases">
        <title>Comparative genomics of four Isosphaeraceae planctomycetes: a common pool of plasmids and glycoside hydrolase genes.</title>
        <authorList>
            <person name="Ivanova A."/>
        </authorList>
    </citation>
    <scope>NUCLEOTIDE SEQUENCE [LARGE SCALE GENOMIC DNA]</scope>
    <source>
        <strain evidence="14">PX4</strain>
    </source>
</reference>
<dbReference type="Gene3D" id="1.10.510.10">
    <property type="entry name" value="Transferase(Phosphotransferase) domain 1"/>
    <property type="match status" value="1"/>
</dbReference>
<evidence type="ECO:0000313" key="13">
    <source>
        <dbReference type="EMBL" id="APW59114.1"/>
    </source>
</evidence>
<keyword evidence="14" id="KW-1185">Reference proteome</keyword>
<feature type="repeat" description="WD" evidence="9">
    <location>
        <begin position="1011"/>
        <end position="1052"/>
    </location>
</feature>
<dbReference type="SUPFAM" id="SSF56112">
    <property type="entry name" value="Protein kinase-like (PK-like)"/>
    <property type="match status" value="1"/>
</dbReference>